<dbReference type="PANTHER" id="PTHR43153:SF1">
    <property type="entry name" value="ELECTRON TRANSFER FLAVOPROTEIN SUBUNIT ALPHA, MITOCHONDRIAL"/>
    <property type="match status" value="1"/>
</dbReference>
<dbReference type="FunFam" id="3.40.50.1220:FF:000004">
    <property type="entry name" value="Electron transfer flavoprotein"/>
    <property type="match status" value="1"/>
</dbReference>
<keyword evidence="8" id="KW-1185">Reference proteome</keyword>
<dbReference type="SUPFAM" id="SSF52402">
    <property type="entry name" value="Adenine nucleotide alpha hydrolases-like"/>
    <property type="match status" value="1"/>
</dbReference>
<proteinExistence type="inferred from homology"/>
<gene>
    <name evidence="7" type="primary">etfA_1</name>
    <name evidence="7" type="ORF">AQZ59_00048</name>
</gene>
<comment type="caution">
    <text evidence="7">The sequence shown here is derived from an EMBL/GenBank/DDBJ whole genome shotgun (WGS) entry which is preliminary data.</text>
</comment>
<dbReference type="InterPro" id="IPR001308">
    <property type="entry name" value="ETF_a/FixB"/>
</dbReference>
<evidence type="ECO:0000313" key="7">
    <source>
        <dbReference type="EMBL" id="KTF04748.1"/>
    </source>
</evidence>
<name>A0A0W1KMK1_9ACTO</name>
<organism evidence="7 8">
    <name type="scientific">Trueperella bernardiae</name>
    <dbReference type="NCBI Taxonomy" id="59561"/>
    <lineage>
        <taxon>Bacteria</taxon>
        <taxon>Bacillati</taxon>
        <taxon>Actinomycetota</taxon>
        <taxon>Actinomycetes</taxon>
        <taxon>Actinomycetales</taxon>
        <taxon>Actinomycetaceae</taxon>
        <taxon>Trueperella</taxon>
    </lineage>
</organism>
<dbReference type="SUPFAM" id="SSF52467">
    <property type="entry name" value="DHS-like NAD/FAD-binding domain"/>
    <property type="match status" value="1"/>
</dbReference>
<dbReference type="EMBL" id="LNIZ01000001">
    <property type="protein sequence ID" value="KTF04748.1"/>
    <property type="molecule type" value="Genomic_DNA"/>
</dbReference>
<dbReference type="Pfam" id="PF00766">
    <property type="entry name" value="ETF_alpha"/>
    <property type="match status" value="1"/>
</dbReference>
<comment type="cofactor">
    <cofactor evidence="1">
        <name>FAD</name>
        <dbReference type="ChEBI" id="CHEBI:57692"/>
    </cofactor>
</comment>
<evidence type="ECO:0000256" key="5">
    <source>
        <dbReference type="ARBA" id="ARBA00022630"/>
    </source>
</evidence>
<dbReference type="RefSeq" id="WP_062612048.1">
    <property type="nucleotide sequence ID" value="NZ_CP127099.1"/>
</dbReference>
<evidence type="ECO:0000313" key="8">
    <source>
        <dbReference type="Proteomes" id="UP000054404"/>
    </source>
</evidence>
<dbReference type="InterPro" id="IPR014731">
    <property type="entry name" value="ETF_asu_C"/>
</dbReference>
<dbReference type="InterPro" id="IPR014729">
    <property type="entry name" value="Rossmann-like_a/b/a_fold"/>
</dbReference>
<dbReference type="Proteomes" id="UP000054404">
    <property type="component" value="Unassembled WGS sequence"/>
</dbReference>
<accession>A0A0W1KMK1</accession>
<keyword evidence="5" id="KW-0285">Flavoprotein</keyword>
<evidence type="ECO:0000256" key="1">
    <source>
        <dbReference type="ARBA" id="ARBA00001974"/>
    </source>
</evidence>
<dbReference type="Gene3D" id="3.40.50.620">
    <property type="entry name" value="HUPs"/>
    <property type="match status" value="1"/>
</dbReference>
<dbReference type="STRING" id="59561.AQZ59_00048"/>
<protein>
    <submittedName>
        <fullName evidence="7">Electron transfer flavoprotein subunit alpha</fullName>
    </submittedName>
</protein>
<dbReference type="AlphaFoldDB" id="A0A0W1KMK1"/>
<dbReference type="GO" id="GO:0050660">
    <property type="term" value="F:flavin adenine dinucleotide binding"/>
    <property type="evidence" value="ECO:0007669"/>
    <property type="project" value="InterPro"/>
</dbReference>
<dbReference type="InterPro" id="IPR029035">
    <property type="entry name" value="DHS-like_NAD/FAD-binding_dom"/>
</dbReference>
<dbReference type="Pfam" id="PF01012">
    <property type="entry name" value="ETF"/>
    <property type="match status" value="1"/>
</dbReference>
<dbReference type="GO" id="GO:0033539">
    <property type="term" value="P:fatty acid beta-oxidation using acyl-CoA dehydrogenase"/>
    <property type="evidence" value="ECO:0007669"/>
    <property type="project" value="TreeGrafter"/>
</dbReference>
<dbReference type="PANTHER" id="PTHR43153">
    <property type="entry name" value="ELECTRON TRANSFER FLAVOPROTEIN ALPHA"/>
    <property type="match status" value="1"/>
</dbReference>
<evidence type="ECO:0000256" key="4">
    <source>
        <dbReference type="ARBA" id="ARBA00022448"/>
    </source>
</evidence>
<evidence type="ECO:0000256" key="2">
    <source>
        <dbReference type="ARBA" id="ARBA00005817"/>
    </source>
</evidence>
<dbReference type="PATRIC" id="fig|59561.3.peg.48"/>
<sequence length="284" mass="28849">MTTWIVTTVSEISTLVELAQGEKVGVVVGDAPVGGVDRVIRIETGDAPAEALAPAVVAAVDAQAGDLILVVNNPAGRSLAGALCAAKGAPLLRNVSELSTTSATVSRFGGMVEETVEFAGPAVVLVSEGEAVPGEVAGETVAGEGYTVSVASEDIHEGAQVNLGAATRIVGVGRGFVAEEDLALARELADALGAEVGCTRPLVEGHGWFERDSYLGVSGHSVSPDLYIPVGISGQIHHTAGIGGAQTIVVINNDETAAIFELADYGIVGNLYEVLPKMIEALKA</sequence>
<comment type="function">
    <text evidence="6">The electron transfer flavoprotein serves as a specific electron acceptor for other dehydrogenases. It transfers the electrons to the main respiratory chain via ETF-ubiquinone oxidoreductase (ETF dehydrogenase).</text>
</comment>
<evidence type="ECO:0000256" key="6">
    <source>
        <dbReference type="ARBA" id="ARBA00025649"/>
    </source>
</evidence>
<comment type="subunit">
    <text evidence="3">Heterodimer of an alpha and a beta subunit.</text>
</comment>
<dbReference type="GO" id="GO:0009055">
    <property type="term" value="F:electron transfer activity"/>
    <property type="evidence" value="ECO:0007669"/>
    <property type="project" value="InterPro"/>
</dbReference>
<dbReference type="OrthoDB" id="9770286at2"/>
<dbReference type="Gene3D" id="3.40.50.1220">
    <property type="entry name" value="TPP-binding domain"/>
    <property type="match status" value="1"/>
</dbReference>
<reference evidence="7 8" key="1">
    <citation type="submission" date="2015-11" db="EMBL/GenBank/DDBJ databases">
        <title>Draft Genome Sequence of the Type Strain Trueperella bernardiae LCDC 89-0504T, Isolated from Blood Culture.</title>
        <authorList>
            <person name="Bernier A.-M."/>
            <person name="Bernard K."/>
        </authorList>
    </citation>
    <scope>NUCLEOTIDE SEQUENCE [LARGE SCALE GENOMIC DNA]</scope>
    <source>
        <strain evidence="7 8">LCDC 89-0504</strain>
    </source>
</reference>
<dbReference type="InterPro" id="IPR014730">
    <property type="entry name" value="ETF_a/b_N"/>
</dbReference>
<keyword evidence="4" id="KW-0813">Transport</keyword>
<evidence type="ECO:0000256" key="3">
    <source>
        <dbReference type="ARBA" id="ARBA00011355"/>
    </source>
</evidence>
<comment type="similarity">
    <text evidence="2">Belongs to the ETF alpha-subunit/FixB family.</text>
</comment>